<evidence type="ECO:0000256" key="2">
    <source>
        <dbReference type="SAM" id="SignalP"/>
    </source>
</evidence>
<dbReference type="InParanoid" id="A0A0Q9WST4"/>
<feature type="compositionally biased region" description="Polar residues" evidence="1">
    <location>
        <begin position="45"/>
        <end position="56"/>
    </location>
</feature>
<feature type="chain" id="PRO_5006387098" description="DUF4794 domain-containing protein" evidence="2">
    <location>
        <begin position="19"/>
        <end position="147"/>
    </location>
</feature>
<sequence length="147" mass="16266">MLAQLLILLLIGWNGLEAAPQGKSPRFLADQGPDYLPVPLPTTSPRPKQTSTTPLYQPTEEKDVQPTDNNASSQDLPKQGGPNTLNVPLPTTPRTIQRDDTSAGLPPYYISCGCGSSDDYHYVNHEVPRVLRIHEKILRLISPWLPF</sequence>
<feature type="compositionally biased region" description="Low complexity" evidence="1">
    <location>
        <begin position="82"/>
        <end position="95"/>
    </location>
</feature>
<keyword evidence="4" id="KW-1185">Reference proteome</keyword>
<feature type="signal peptide" evidence="2">
    <location>
        <begin position="1"/>
        <end position="18"/>
    </location>
</feature>
<dbReference type="KEGG" id="dwi:26529226"/>
<evidence type="ECO:0000313" key="3">
    <source>
        <dbReference type="EMBL" id="KRF99311.1"/>
    </source>
</evidence>
<organism evidence="3 4">
    <name type="scientific">Drosophila willistoni</name>
    <name type="common">Fruit fly</name>
    <dbReference type="NCBI Taxonomy" id="7260"/>
    <lineage>
        <taxon>Eukaryota</taxon>
        <taxon>Metazoa</taxon>
        <taxon>Ecdysozoa</taxon>
        <taxon>Arthropoda</taxon>
        <taxon>Hexapoda</taxon>
        <taxon>Insecta</taxon>
        <taxon>Pterygota</taxon>
        <taxon>Neoptera</taxon>
        <taxon>Endopterygota</taxon>
        <taxon>Diptera</taxon>
        <taxon>Brachycera</taxon>
        <taxon>Muscomorpha</taxon>
        <taxon>Ephydroidea</taxon>
        <taxon>Drosophilidae</taxon>
        <taxon>Drosophila</taxon>
        <taxon>Sophophora</taxon>
    </lineage>
</organism>
<dbReference type="Proteomes" id="UP000007798">
    <property type="component" value="Unassembled WGS sequence"/>
</dbReference>
<dbReference type="AlphaFoldDB" id="A0A0Q9WST4"/>
<evidence type="ECO:0000256" key="1">
    <source>
        <dbReference type="SAM" id="MobiDB-lite"/>
    </source>
</evidence>
<name>A0A0Q9WST4_DROWI</name>
<proteinExistence type="predicted"/>
<evidence type="ECO:0008006" key="5">
    <source>
        <dbReference type="Google" id="ProtNLM"/>
    </source>
</evidence>
<accession>A0A0Q9WST4</accession>
<protein>
    <recommendedName>
        <fullName evidence="5">DUF4794 domain-containing protein</fullName>
    </recommendedName>
</protein>
<feature type="compositionally biased region" description="Polar residues" evidence="1">
    <location>
        <begin position="66"/>
        <end position="76"/>
    </location>
</feature>
<feature type="region of interest" description="Disordered" evidence="1">
    <location>
        <begin position="24"/>
        <end position="102"/>
    </location>
</feature>
<keyword evidence="2" id="KW-0732">Signal</keyword>
<dbReference type="EMBL" id="CH964232">
    <property type="protein sequence ID" value="KRF99311.1"/>
    <property type="molecule type" value="Genomic_DNA"/>
</dbReference>
<evidence type="ECO:0000313" key="4">
    <source>
        <dbReference type="Proteomes" id="UP000007798"/>
    </source>
</evidence>
<gene>
    <name evidence="3" type="primary">Dwil\GK27224</name>
    <name evidence="3" type="ORF">Dwil_GK27224</name>
</gene>
<reference evidence="3 4" key="1">
    <citation type="journal article" date="2007" name="Nature">
        <title>Evolution of genes and genomes on the Drosophila phylogeny.</title>
        <authorList>
            <consortium name="Drosophila 12 Genomes Consortium"/>
            <person name="Clark A.G."/>
            <person name="Eisen M.B."/>
            <person name="Smith D.R."/>
            <person name="Bergman C.M."/>
            <person name="Oliver B."/>
            <person name="Markow T.A."/>
            <person name="Kaufman T.C."/>
            <person name="Kellis M."/>
            <person name="Gelbart W."/>
            <person name="Iyer V.N."/>
            <person name="Pollard D.A."/>
            <person name="Sackton T.B."/>
            <person name="Larracuente A.M."/>
            <person name="Singh N.D."/>
            <person name="Abad J.P."/>
            <person name="Abt D.N."/>
            <person name="Adryan B."/>
            <person name="Aguade M."/>
            <person name="Akashi H."/>
            <person name="Anderson W.W."/>
            <person name="Aquadro C.F."/>
            <person name="Ardell D.H."/>
            <person name="Arguello R."/>
            <person name="Artieri C.G."/>
            <person name="Barbash D.A."/>
            <person name="Barker D."/>
            <person name="Barsanti P."/>
            <person name="Batterham P."/>
            <person name="Batzoglou S."/>
            <person name="Begun D."/>
            <person name="Bhutkar A."/>
            <person name="Blanco E."/>
            <person name="Bosak S.A."/>
            <person name="Bradley R.K."/>
            <person name="Brand A.D."/>
            <person name="Brent M.R."/>
            <person name="Brooks A.N."/>
            <person name="Brown R.H."/>
            <person name="Butlin R.K."/>
            <person name="Caggese C."/>
            <person name="Calvi B.R."/>
            <person name="Bernardo de Carvalho A."/>
            <person name="Caspi A."/>
            <person name="Castrezana S."/>
            <person name="Celniker S.E."/>
            <person name="Chang J.L."/>
            <person name="Chapple C."/>
            <person name="Chatterji S."/>
            <person name="Chinwalla A."/>
            <person name="Civetta A."/>
            <person name="Clifton S.W."/>
            <person name="Comeron J.M."/>
            <person name="Costello J.C."/>
            <person name="Coyne J.A."/>
            <person name="Daub J."/>
            <person name="David R.G."/>
            <person name="Delcher A.L."/>
            <person name="Delehaunty K."/>
            <person name="Do C.B."/>
            <person name="Ebling H."/>
            <person name="Edwards K."/>
            <person name="Eickbush T."/>
            <person name="Evans J.D."/>
            <person name="Filipski A."/>
            <person name="Findeiss S."/>
            <person name="Freyhult E."/>
            <person name="Fulton L."/>
            <person name="Fulton R."/>
            <person name="Garcia A.C."/>
            <person name="Gardiner A."/>
            <person name="Garfield D.A."/>
            <person name="Garvin B.E."/>
            <person name="Gibson G."/>
            <person name="Gilbert D."/>
            <person name="Gnerre S."/>
            <person name="Godfrey J."/>
            <person name="Good R."/>
            <person name="Gotea V."/>
            <person name="Gravely B."/>
            <person name="Greenberg A.J."/>
            <person name="Griffiths-Jones S."/>
            <person name="Gross S."/>
            <person name="Guigo R."/>
            <person name="Gustafson E.A."/>
            <person name="Haerty W."/>
            <person name="Hahn M.W."/>
            <person name="Halligan D.L."/>
            <person name="Halpern A.L."/>
            <person name="Halter G.M."/>
            <person name="Han M.V."/>
            <person name="Heger A."/>
            <person name="Hillier L."/>
            <person name="Hinrichs A.S."/>
            <person name="Holmes I."/>
            <person name="Hoskins R.A."/>
            <person name="Hubisz M.J."/>
            <person name="Hultmark D."/>
            <person name="Huntley M.A."/>
            <person name="Jaffe D.B."/>
            <person name="Jagadeeshan S."/>
            <person name="Jeck W.R."/>
            <person name="Johnson J."/>
            <person name="Jones C.D."/>
            <person name="Jordan W.C."/>
            <person name="Karpen G.H."/>
            <person name="Kataoka E."/>
            <person name="Keightley P.D."/>
            <person name="Kheradpour P."/>
            <person name="Kirkness E.F."/>
            <person name="Koerich L.B."/>
            <person name="Kristiansen K."/>
            <person name="Kudrna D."/>
            <person name="Kulathinal R.J."/>
            <person name="Kumar S."/>
            <person name="Kwok R."/>
            <person name="Lander E."/>
            <person name="Langley C.H."/>
            <person name="Lapoint R."/>
            <person name="Lazzaro B.P."/>
            <person name="Lee S.J."/>
            <person name="Levesque L."/>
            <person name="Li R."/>
            <person name="Lin C.F."/>
            <person name="Lin M.F."/>
            <person name="Lindblad-Toh K."/>
            <person name="Llopart A."/>
            <person name="Long M."/>
            <person name="Low L."/>
            <person name="Lozovsky E."/>
            <person name="Lu J."/>
            <person name="Luo M."/>
            <person name="Machado C.A."/>
            <person name="Makalowski W."/>
            <person name="Marzo M."/>
            <person name="Matsuda M."/>
            <person name="Matzkin L."/>
            <person name="McAllister B."/>
            <person name="McBride C.S."/>
            <person name="McKernan B."/>
            <person name="McKernan K."/>
            <person name="Mendez-Lago M."/>
            <person name="Minx P."/>
            <person name="Mollenhauer M.U."/>
            <person name="Montooth K."/>
            <person name="Mount S.M."/>
            <person name="Mu X."/>
            <person name="Myers E."/>
            <person name="Negre B."/>
            <person name="Newfeld S."/>
            <person name="Nielsen R."/>
            <person name="Noor M.A."/>
            <person name="O'Grady P."/>
            <person name="Pachter L."/>
            <person name="Papaceit M."/>
            <person name="Parisi M.J."/>
            <person name="Parisi M."/>
            <person name="Parts L."/>
            <person name="Pedersen J.S."/>
            <person name="Pesole G."/>
            <person name="Phillippy A.M."/>
            <person name="Ponting C.P."/>
            <person name="Pop M."/>
            <person name="Porcelli D."/>
            <person name="Powell J.R."/>
            <person name="Prohaska S."/>
            <person name="Pruitt K."/>
            <person name="Puig M."/>
            <person name="Quesneville H."/>
            <person name="Ram K.R."/>
            <person name="Rand D."/>
            <person name="Rasmussen M.D."/>
            <person name="Reed L.K."/>
            <person name="Reenan R."/>
            <person name="Reily A."/>
            <person name="Remington K.A."/>
            <person name="Rieger T.T."/>
            <person name="Ritchie M.G."/>
            <person name="Robin C."/>
            <person name="Rogers Y.H."/>
            <person name="Rohde C."/>
            <person name="Rozas J."/>
            <person name="Rubenfield M.J."/>
            <person name="Ruiz A."/>
            <person name="Russo S."/>
            <person name="Salzberg S.L."/>
            <person name="Sanchez-Gracia A."/>
            <person name="Saranga D.J."/>
            <person name="Sato H."/>
            <person name="Schaeffer S.W."/>
            <person name="Schatz M.C."/>
            <person name="Schlenke T."/>
            <person name="Schwartz R."/>
            <person name="Segarra C."/>
            <person name="Singh R.S."/>
            <person name="Sirot L."/>
            <person name="Sirota M."/>
            <person name="Sisneros N.B."/>
            <person name="Smith C.D."/>
            <person name="Smith T.F."/>
            <person name="Spieth J."/>
            <person name="Stage D.E."/>
            <person name="Stark A."/>
            <person name="Stephan W."/>
            <person name="Strausberg R.L."/>
            <person name="Strempel S."/>
            <person name="Sturgill D."/>
            <person name="Sutton G."/>
            <person name="Sutton G.G."/>
            <person name="Tao W."/>
            <person name="Teichmann S."/>
            <person name="Tobari Y.N."/>
            <person name="Tomimura Y."/>
            <person name="Tsolas J.M."/>
            <person name="Valente V.L."/>
            <person name="Venter E."/>
            <person name="Venter J.C."/>
            <person name="Vicario S."/>
            <person name="Vieira F.G."/>
            <person name="Vilella A.J."/>
            <person name="Villasante A."/>
            <person name="Walenz B."/>
            <person name="Wang J."/>
            <person name="Wasserman M."/>
            <person name="Watts T."/>
            <person name="Wilson D."/>
            <person name="Wilson R.K."/>
            <person name="Wing R.A."/>
            <person name="Wolfner M.F."/>
            <person name="Wong A."/>
            <person name="Wong G.K."/>
            <person name="Wu C.I."/>
            <person name="Wu G."/>
            <person name="Yamamoto D."/>
            <person name="Yang H.P."/>
            <person name="Yang S.P."/>
            <person name="Yorke J.A."/>
            <person name="Yoshida K."/>
            <person name="Zdobnov E."/>
            <person name="Zhang P."/>
            <person name="Zhang Y."/>
            <person name="Zimin A.V."/>
            <person name="Baldwin J."/>
            <person name="Abdouelleil A."/>
            <person name="Abdulkadir J."/>
            <person name="Abebe A."/>
            <person name="Abera B."/>
            <person name="Abreu J."/>
            <person name="Acer S.C."/>
            <person name="Aftuck L."/>
            <person name="Alexander A."/>
            <person name="An P."/>
            <person name="Anderson E."/>
            <person name="Anderson S."/>
            <person name="Arachi H."/>
            <person name="Azer M."/>
            <person name="Bachantsang P."/>
            <person name="Barry A."/>
            <person name="Bayul T."/>
            <person name="Berlin A."/>
            <person name="Bessette D."/>
            <person name="Bloom T."/>
            <person name="Blye J."/>
            <person name="Boguslavskiy L."/>
            <person name="Bonnet C."/>
            <person name="Boukhgalter B."/>
            <person name="Bourzgui I."/>
            <person name="Brown A."/>
            <person name="Cahill P."/>
            <person name="Channer S."/>
            <person name="Cheshatsang Y."/>
            <person name="Chuda L."/>
            <person name="Citroen M."/>
            <person name="Collymore A."/>
            <person name="Cooke P."/>
            <person name="Costello M."/>
            <person name="D'Aco K."/>
            <person name="Daza R."/>
            <person name="De Haan G."/>
            <person name="DeGray S."/>
            <person name="DeMaso C."/>
            <person name="Dhargay N."/>
            <person name="Dooley K."/>
            <person name="Dooley E."/>
            <person name="Doricent M."/>
            <person name="Dorje P."/>
            <person name="Dorjee K."/>
            <person name="Dupes A."/>
            <person name="Elong R."/>
            <person name="Falk J."/>
            <person name="Farina A."/>
            <person name="Faro S."/>
            <person name="Ferguson D."/>
            <person name="Fisher S."/>
            <person name="Foley C.D."/>
            <person name="Franke A."/>
            <person name="Friedrich D."/>
            <person name="Gadbois L."/>
            <person name="Gearin G."/>
            <person name="Gearin C.R."/>
            <person name="Giannoukos G."/>
            <person name="Goode T."/>
            <person name="Graham J."/>
            <person name="Grandbois E."/>
            <person name="Grewal S."/>
            <person name="Gyaltsen K."/>
            <person name="Hafez N."/>
            <person name="Hagos B."/>
            <person name="Hall J."/>
            <person name="Henson C."/>
            <person name="Hollinger A."/>
            <person name="Honan T."/>
            <person name="Huard M.D."/>
            <person name="Hughes L."/>
            <person name="Hurhula B."/>
            <person name="Husby M.E."/>
            <person name="Kamat A."/>
            <person name="Kanga B."/>
            <person name="Kashin S."/>
            <person name="Khazanovich D."/>
            <person name="Kisner P."/>
            <person name="Lance K."/>
            <person name="Lara M."/>
            <person name="Lee W."/>
            <person name="Lennon N."/>
            <person name="Letendre F."/>
            <person name="LeVine R."/>
            <person name="Lipovsky A."/>
            <person name="Liu X."/>
            <person name="Liu J."/>
            <person name="Liu S."/>
            <person name="Lokyitsang T."/>
            <person name="Lokyitsang Y."/>
            <person name="Lubonja R."/>
            <person name="Lui A."/>
            <person name="MacDonald P."/>
            <person name="Magnisalis V."/>
            <person name="Maru K."/>
            <person name="Matthews C."/>
            <person name="McCusker W."/>
            <person name="McDonough S."/>
            <person name="Mehta T."/>
            <person name="Meldrim J."/>
            <person name="Meneus L."/>
            <person name="Mihai O."/>
            <person name="Mihalev A."/>
            <person name="Mihova T."/>
            <person name="Mittelman R."/>
            <person name="Mlenga V."/>
            <person name="Montmayeur A."/>
            <person name="Mulrain L."/>
            <person name="Navidi A."/>
            <person name="Naylor J."/>
            <person name="Negash T."/>
            <person name="Nguyen T."/>
            <person name="Nguyen N."/>
            <person name="Nicol R."/>
            <person name="Norbu C."/>
            <person name="Norbu N."/>
            <person name="Novod N."/>
            <person name="O'Neill B."/>
            <person name="Osman S."/>
            <person name="Markiewicz E."/>
            <person name="Oyono O.L."/>
            <person name="Patti C."/>
            <person name="Phunkhang P."/>
            <person name="Pierre F."/>
            <person name="Priest M."/>
            <person name="Raghuraman S."/>
            <person name="Rege F."/>
            <person name="Reyes R."/>
            <person name="Rise C."/>
            <person name="Rogov P."/>
            <person name="Ross K."/>
            <person name="Ryan E."/>
            <person name="Settipalli S."/>
            <person name="Shea T."/>
            <person name="Sherpa N."/>
            <person name="Shi L."/>
            <person name="Shih D."/>
            <person name="Sparrow T."/>
            <person name="Spaulding J."/>
            <person name="Stalker J."/>
            <person name="Stange-Thomann N."/>
            <person name="Stavropoulos S."/>
            <person name="Stone C."/>
            <person name="Strader C."/>
            <person name="Tesfaye S."/>
            <person name="Thomson T."/>
            <person name="Thoulutsang Y."/>
            <person name="Thoulutsang D."/>
            <person name="Topham K."/>
            <person name="Topping I."/>
            <person name="Tsamla T."/>
            <person name="Vassiliev H."/>
            <person name="Vo A."/>
            <person name="Wangchuk T."/>
            <person name="Wangdi T."/>
            <person name="Weiand M."/>
            <person name="Wilkinson J."/>
            <person name="Wilson A."/>
            <person name="Yadav S."/>
            <person name="Young G."/>
            <person name="Yu Q."/>
            <person name="Zembek L."/>
            <person name="Zhong D."/>
            <person name="Zimmer A."/>
            <person name="Zwirko Z."/>
            <person name="Jaffe D.B."/>
            <person name="Alvarez P."/>
            <person name="Brockman W."/>
            <person name="Butler J."/>
            <person name="Chin C."/>
            <person name="Gnerre S."/>
            <person name="Grabherr M."/>
            <person name="Kleber M."/>
            <person name="Mauceli E."/>
            <person name="MacCallum I."/>
        </authorList>
    </citation>
    <scope>NUCLEOTIDE SEQUENCE [LARGE SCALE GENOMIC DNA]</scope>
    <source>
        <strain evidence="4">Tucson 14030-0811.24</strain>
    </source>
</reference>